<evidence type="ECO:0000313" key="16">
    <source>
        <dbReference type="EMBL" id="ONI21637.1"/>
    </source>
</evidence>
<evidence type="ECO:0000256" key="5">
    <source>
        <dbReference type="ARBA" id="ARBA00022692"/>
    </source>
</evidence>
<dbReference type="InterPro" id="IPR001611">
    <property type="entry name" value="Leu-rich_rpt"/>
</dbReference>
<evidence type="ECO:0000256" key="1">
    <source>
        <dbReference type="ARBA" id="ARBA00004251"/>
    </source>
</evidence>
<evidence type="ECO:0000313" key="18">
    <source>
        <dbReference type="Proteomes" id="UP000006882"/>
    </source>
</evidence>
<dbReference type="Pfam" id="PF00560">
    <property type="entry name" value="LRR_1"/>
    <property type="match status" value="11"/>
</dbReference>
<evidence type="ECO:0000256" key="11">
    <source>
        <dbReference type="ARBA" id="ARBA00023180"/>
    </source>
</evidence>
<gene>
    <name evidence="16" type="ORF">PRUPE_2G077400</name>
    <name evidence="17" type="ORF">PRUPE_2G077700</name>
</gene>
<evidence type="ECO:0000256" key="2">
    <source>
        <dbReference type="ARBA" id="ARBA00009592"/>
    </source>
</evidence>
<evidence type="ECO:0000256" key="6">
    <source>
        <dbReference type="ARBA" id="ARBA00022729"/>
    </source>
</evidence>
<reference evidence="16 18" key="1">
    <citation type="journal article" date="2013" name="Nat. Genet.">
        <title>The high-quality draft genome of peach (Prunus persica) identifies unique patterns of genetic diversity, domestication and genome evolution.</title>
        <authorList>
            <consortium name="International Peach Genome Initiative"/>
            <person name="Verde I."/>
            <person name="Abbott A.G."/>
            <person name="Scalabrin S."/>
            <person name="Jung S."/>
            <person name="Shu S."/>
            <person name="Marroni F."/>
            <person name="Zhebentyayeva T."/>
            <person name="Dettori M.T."/>
            <person name="Grimwood J."/>
            <person name="Cattonaro F."/>
            <person name="Zuccolo A."/>
            <person name="Rossini L."/>
            <person name="Jenkins J."/>
            <person name="Vendramin E."/>
            <person name="Meisel L.A."/>
            <person name="Decroocq V."/>
            <person name="Sosinski B."/>
            <person name="Prochnik S."/>
            <person name="Mitros T."/>
            <person name="Policriti A."/>
            <person name="Cipriani G."/>
            <person name="Dondini L."/>
            <person name="Ficklin S."/>
            <person name="Goodstein D.M."/>
            <person name="Xuan P."/>
            <person name="Del Fabbro C."/>
            <person name="Aramini V."/>
            <person name="Copetti D."/>
            <person name="Gonzalez S."/>
            <person name="Horner D.S."/>
            <person name="Falchi R."/>
            <person name="Lucas S."/>
            <person name="Mica E."/>
            <person name="Maldonado J."/>
            <person name="Lazzari B."/>
            <person name="Bielenberg D."/>
            <person name="Pirona R."/>
            <person name="Miculan M."/>
            <person name="Barakat A."/>
            <person name="Testolin R."/>
            <person name="Stella A."/>
            <person name="Tartarini S."/>
            <person name="Tonutti P."/>
            <person name="Arus P."/>
            <person name="Orellana A."/>
            <person name="Wells C."/>
            <person name="Main D."/>
            <person name="Vizzotto G."/>
            <person name="Silva H."/>
            <person name="Salamini F."/>
            <person name="Schmutz J."/>
            <person name="Morgante M."/>
            <person name="Rokhsar D.S."/>
        </authorList>
    </citation>
    <scope>NUCLEOTIDE SEQUENCE [LARGE SCALE GENOMIC DNA]</scope>
    <source>
        <strain evidence="18">cv. Nemared</strain>
    </source>
</reference>
<keyword evidence="8 12" id="KW-1133">Transmembrane helix</keyword>
<evidence type="ECO:0000256" key="8">
    <source>
        <dbReference type="ARBA" id="ARBA00022989"/>
    </source>
</evidence>
<dbReference type="InterPro" id="IPR003591">
    <property type="entry name" value="Leu-rich_rpt_typical-subtyp"/>
</dbReference>
<keyword evidence="18" id="KW-1185">Reference proteome</keyword>
<dbReference type="InterPro" id="IPR055414">
    <property type="entry name" value="LRR_R13L4/SHOC2-like"/>
</dbReference>
<feature type="signal peptide" evidence="13">
    <location>
        <begin position="1"/>
        <end position="24"/>
    </location>
</feature>
<name>A0A251QCV9_PRUPE</name>
<evidence type="ECO:0000256" key="7">
    <source>
        <dbReference type="ARBA" id="ARBA00022737"/>
    </source>
</evidence>
<proteinExistence type="inferred from homology"/>
<dbReference type="SMART" id="SM00367">
    <property type="entry name" value="LRR_CC"/>
    <property type="match status" value="5"/>
</dbReference>
<protein>
    <submittedName>
        <fullName evidence="16">Uncharacterized protein</fullName>
    </submittedName>
</protein>
<feature type="chain" id="PRO_5011914297" evidence="13">
    <location>
        <begin position="25"/>
        <end position="1260"/>
    </location>
</feature>
<comment type="similarity">
    <text evidence="2">Belongs to the RLP family.</text>
</comment>
<keyword evidence="5 12" id="KW-0812">Transmembrane</keyword>
<dbReference type="GO" id="GO:0005886">
    <property type="term" value="C:plasma membrane"/>
    <property type="evidence" value="ECO:0007669"/>
    <property type="project" value="UniProtKB-SubCell"/>
</dbReference>
<dbReference type="OrthoDB" id="1432377at2759"/>
<dbReference type="PROSITE" id="PS51450">
    <property type="entry name" value="LRR"/>
    <property type="match status" value="2"/>
</dbReference>
<evidence type="ECO:0000256" key="12">
    <source>
        <dbReference type="SAM" id="Phobius"/>
    </source>
</evidence>
<evidence type="ECO:0000256" key="9">
    <source>
        <dbReference type="ARBA" id="ARBA00023136"/>
    </source>
</evidence>
<evidence type="ECO:0000259" key="15">
    <source>
        <dbReference type="Pfam" id="PF23598"/>
    </source>
</evidence>
<dbReference type="FunFam" id="3.80.10.10:FF:000041">
    <property type="entry name" value="LRR receptor-like serine/threonine-protein kinase ERECTA"/>
    <property type="match status" value="1"/>
</dbReference>
<feature type="domain" description="Disease resistance R13L4/SHOC-2-like LRR" evidence="15">
    <location>
        <begin position="187"/>
        <end position="407"/>
    </location>
</feature>
<dbReference type="FunFam" id="3.80.10.10:FF:000111">
    <property type="entry name" value="LRR receptor-like serine/threonine-protein kinase ERECTA"/>
    <property type="match status" value="1"/>
</dbReference>
<dbReference type="EMBL" id="CM007652">
    <property type="protein sequence ID" value="ONI21640.1"/>
    <property type="molecule type" value="Genomic_DNA"/>
</dbReference>
<dbReference type="EMBL" id="CM007652">
    <property type="protein sequence ID" value="ONI21637.1"/>
    <property type="molecule type" value="Genomic_DNA"/>
</dbReference>
<dbReference type="Proteomes" id="UP000006882">
    <property type="component" value="Chromosome G2"/>
</dbReference>
<dbReference type="FunFam" id="3.80.10.10:FF:000095">
    <property type="entry name" value="LRR receptor-like serine/threonine-protein kinase GSO1"/>
    <property type="match status" value="3"/>
</dbReference>
<evidence type="ECO:0000256" key="10">
    <source>
        <dbReference type="ARBA" id="ARBA00023170"/>
    </source>
</evidence>
<dbReference type="PRINTS" id="PR00019">
    <property type="entry name" value="LEURICHRPT"/>
</dbReference>
<dbReference type="Gramene" id="ONI21637">
    <property type="protein sequence ID" value="ONI21637"/>
    <property type="gene ID" value="PRUPE_2G077400"/>
</dbReference>
<evidence type="ECO:0000256" key="4">
    <source>
        <dbReference type="ARBA" id="ARBA00022614"/>
    </source>
</evidence>
<dbReference type="eggNOG" id="KOG0619">
    <property type="taxonomic scope" value="Eukaryota"/>
</dbReference>
<evidence type="ECO:0000256" key="3">
    <source>
        <dbReference type="ARBA" id="ARBA00022475"/>
    </source>
</evidence>
<dbReference type="InterPro" id="IPR032675">
    <property type="entry name" value="LRR_dom_sf"/>
</dbReference>
<feature type="domain" description="Leucine-rich repeat-containing N-terminal plant-type" evidence="14">
    <location>
        <begin position="50"/>
        <end position="95"/>
    </location>
</feature>
<dbReference type="InterPro" id="IPR013210">
    <property type="entry name" value="LRR_N_plant-typ"/>
</dbReference>
<dbReference type="Gene3D" id="3.80.10.10">
    <property type="entry name" value="Ribonuclease Inhibitor"/>
    <property type="match status" value="5"/>
</dbReference>
<organism evidence="16 18">
    <name type="scientific">Prunus persica</name>
    <name type="common">Peach</name>
    <name type="synonym">Amygdalus persica</name>
    <dbReference type="NCBI Taxonomy" id="3760"/>
    <lineage>
        <taxon>Eukaryota</taxon>
        <taxon>Viridiplantae</taxon>
        <taxon>Streptophyta</taxon>
        <taxon>Embryophyta</taxon>
        <taxon>Tracheophyta</taxon>
        <taxon>Spermatophyta</taxon>
        <taxon>Magnoliopsida</taxon>
        <taxon>eudicotyledons</taxon>
        <taxon>Gunneridae</taxon>
        <taxon>Pentapetalae</taxon>
        <taxon>rosids</taxon>
        <taxon>fabids</taxon>
        <taxon>Rosales</taxon>
        <taxon>Rosaceae</taxon>
        <taxon>Amygdaloideae</taxon>
        <taxon>Amygdaleae</taxon>
        <taxon>Prunus</taxon>
    </lineage>
</organism>
<dbReference type="Pfam" id="PF13855">
    <property type="entry name" value="LRR_8"/>
    <property type="match status" value="2"/>
</dbReference>
<feature type="transmembrane region" description="Helical" evidence="12">
    <location>
        <begin position="1204"/>
        <end position="1227"/>
    </location>
</feature>
<keyword evidence="3" id="KW-1003">Cell membrane</keyword>
<evidence type="ECO:0000256" key="13">
    <source>
        <dbReference type="SAM" id="SignalP"/>
    </source>
</evidence>
<dbReference type="PANTHER" id="PTHR48063:SF101">
    <property type="entry name" value="LRR RECEPTOR-LIKE SERINE_THREONINE-PROTEIN KINASE FLS2"/>
    <property type="match status" value="1"/>
</dbReference>
<dbReference type="SUPFAM" id="SSF52047">
    <property type="entry name" value="RNI-like"/>
    <property type="match status" value="2"/>
</dbReference>
<keyword evidence="6 13" id="KW-0732">Signal</keyword>
<keyword evidence="7" id="KW-0677">Repeat</keyword>
<keyword evidence="4" id="KW-0433">Leucine-rich repeat</keyword>
<keyword evidence="11" id="KW-0325">Glycoprotein</keyword>
<keyword evidence="10" id="KW-0675">Receptor</keyword>
<dbReference type="Pfam" id="PF23598">
    <property type="entry name" value="LRR_14"/>
    <property type="match status" value="1"/>
</dbReference>
<comment type="subcellular location">
    <subcellularLocation>
        <location evidence="1">Cell membrane</location>
        <topology evidence="1">Single-pass type I membrane protein</topology>
    </subcellularLocation>
</comment>
<dbReference type="SMR" id="A0A251QCV9"/>
<dbReference type="SUPFAM" id="SSF52058">
    <property type="entry name" value="L domain-like"/>
    <property type="match status" value="2"/>
</dbReference>
<evidence type="ECO:0000259" key="14">
    <source>
        <dbReference type="Pfam" id="PF08263"/>
    </source>
</evidence>
<dbReference type="SMART" id="SM00365">
    <property type="entry name" value="LRR_SD22"/>
    <property type="match status" value="9"/>
</dbReference>
<dbReference type="SMART" id="SM00369">
    <property type="entry name" value="LRR_TYP"/>
    <property type="match status" value="14"/>
</dbReference>
<evidence type="ECO:0000313" key="17">
    <source>
        <dbReference type="EMBL" id="ONI21640.1"/>
    </source>
</evidence>
<reference evidence="16" key="2">
    <citation type="submission" date="2016-12" db="EMBL/GenBank/DDBJ databases">
        <title>WGS assembly of Prunus persica.</title>
        <authorList>
            <person name="Verde I."/>
            <person name="Jenkins J."/>
            <person name="Dondini L."/>
            <person name="Micali S."/>
            <person name="Pagliarani G."/>
            <person name="Vendramin E."/>
            <person name="Paris R."/>
            <person name="Aramini V."/>
            <person name="Gazza L."/>
            <person name="Rossini L."/>
            <person name="Bassi D."/>
            <person name="Troggio M."/>
            <person name="Shu S."/>
            <person name="Grimwood J.H."/>
            <person name="Tartarini S."/>
            <person name="Dettori M.T."/>
            <person name="Schmutz J."/>
        </authorList>
    </citation>
    <scope>NUCLEOTIDE SEQUENCE</scope>
</reference>
<dbReference type="Pfam" id="PF08263">
    <property type="entry name" value="LRRNT_2"/>
    <property type="match status" value="1"/>
</dbReference>
<accession>A0A251QCV9</accession>
<keyword evidence="9 12" id="KW-0472">Membrane</keyword>
<dbReference type="AlphaFoldDB" id="A0A251QCV9"/>
<dbReference type="PANTHER" id="PTHR48063">
    <property type="entry name" value="LRR RECEPTOR-LIKE KINASE"/>
    <property type="match status" value="1"/>
</dbReference>
<dbReference type="Gramene" id="ONI21640">
    <property type="protein sequence ID" value="ONI21640"/>
    <property type="gene ID" value="PRUPE_2G077700"/>
</dbReference>
<dbReference type="InterPro" id="IPR046956">
    <property type="entry name" value="RLP23-like"/>
</dbReference>
<dbReference type="InterPro" id="IPR006553">
    <property type="entry name" value="Leu-rich_rpt_Cys-con_subtyp"/>
</dbReference>
<sequence length="1260" mass="139859">MKGDGRCLKLFLALSILFLQNVKGGEVGHSHSHSHSLRDAKVTVRRCIERERQALLAFKRGLVDDSEVDESNPLSTWGSEAEKQDCCRWEGVYCSNQTGHVIQLHLEYSSYDEMILGYSFQGKMISPKLIELQHLQYLHLASIDFYESQIPDFIGSLTNLRNLSLSSCNLVGQIPSSFGNLTQLQYLDLSYNYQLQPENLNWLPALSSLTYLDLSVIDFNGSQIPDFIGSLTNLRNLSLRFCDLVGPIPSSFGNLTQLQHLNLGYNQLQPENLNWLPALSSLTFLDLSENFNGSQIPDFIGSLTNLRYLSLSFCNLVGPIPSSFGNLTQLQHLNLGYNQLQPENLNWLPALSSLTDLYLAGNFNGSQIPDFIGSLTNLRNLSLRFCDLVGPIPSSFGNLTQLQHLDLSYNQLQPENLNWLPALSSLTFLDLSENFNGSQIPDFIGSLTNLRYLSLSFCNLVGQIPSSFGNLTQLQNLDLSNNQLQPENLNWLPALSSLTDLDLSRNNLSTVFDWPEAVLNKLPKLVVLALENCSLPPPPPPPTLYKTNSSTSLAYVDLSDNHLTSSIFLWLSNYSTSLVALGLSNNHLSGFIPNFIGNMSSLVDLDLSNNNLTGFIPDFIGNMSSLVHLDLSDNHIEGANPNSFARLCNLQTLSLQTNHLSGQLSKFVQLLPRCAQNSLKDLQLSENVLAGSLNNLTSFSSLGFLNLSANQLSGKIPESIGQMSKLWCIDFSMNSLEGVVSETHFSKLSDLYQLDLSYNSLVLNFHSDWVPPFQLNYIYLASCNVGPLFPKWLQTQNDSYHLDISNAGISDILPSWFWSNFRNAEIINLSQNQIRGIEGSIPSIPSEVHHLDLSNNNISGSLSFLCASADMSLTILNLSSNSFSGELPDCWSHLETLVMLDLSYNAFSGKMPMTIGSLFQMQTLKLRRNRFVGELPSSLKNCASLEVIDLGDNKLSGPIPAWLGVSFKNLVILMLSTNHFNGSMPSQLCHLTHIQIMDFSMNNISGSIPKCLKNLTTLAQKGNPSLSSTRIHGGSEVNGSIAPTNYDNDASFIWKGRMQTYKSTLGLVKRIDLSSNRLTGEIPGEIMHLVGLISLNLSRNQLMGQITPEIGNLESLDSLDLSRNRIDGRIPTSLAQIYRLSFLDLSYNNLSGKIPTGTQLQSFDPLDYAGNPQLCGPPLKKMCADQNEPTDLSNEEDKDEFITLGFYISMAIGFAVGFWGVCGTLIFNRSWRYAYLKFLNGLNDWLYVKIALSKRQLKPT</sequence>